<dbReference type="EMBL" id="DVNM01000002">
    <property type="protein sequence ID" value="HIU68394.1"/>
    <property type="molecule type" value="Genomic_DNA"/>
</dbReference>
<gene>
    <name evidence="1" type="ORF">IAD23_00370</name>
</gene>
<evidence type="ECO:0008006" key="3">
    <source>
        <dbReference type="Google" id="ProtNLM"/>
    </source>
</evidence>
<proteinExistence type="predicted"/>
<accession>A0A9D1MT22</accession>
<dbReference type="Proteomes" id="UP000824125">
    <property type="component" value="Unassembled WGS sequence"/>
</dbReference>
<protein>
    <recommendedName>
        <fullName evidence="3">DUF4062 domain-containing protein</fullName>
    </recommendedName>
</protein>
<sequence length="329" mass="37356">MKDGDFSMKHNVTMFDLLLSCPGDAYKECYPAVKRAIERINADPQISNSISISLKHWSTSSYPQSGGQAQKLLNSQMVNDADIAVAIFWTRFGTPTDDYDSGTEEEIDLLIKNNRQVFLYFLDKPIPPSITDSPEYAENRKKITLFQKKYDGLYYIVKDENDLQEKIVDHLKLYFSKNNKTNSWYRSDTGKKVSPTELLKYGNVTAQLDGTVARVEVCKPDGKTAYAEIDIKNNSASRIVAEGFPQEYVIDIPKNSIISKKDRATIIKGIPYRVEFYLLKFNGYVQAIYDMNNKLQDINIQAPAGMTAFVDTTNNKIGIVNKDDIQMEI</sequence>
<dbReference type="AlphaFoldDB" id="A0A9D1MT22"/>
<organism evidence="1 2">
    <name type="scientific">Candidatus Scybalenecus merdavium</name>
    <dbReference type="NCBI Taxonomy" id="2840939"/>
    <lineage>
        <taxon>Bacteria</taxon>
        <taxon>Bacillati</taxon>
        <taxon>Bacillota</taxon>
        <taxon>Clostridia</taxon>
        <taxon>Eubacteriales</taxon>
        <taxon>Oscillospiraceae</taxon>
        <taxon>Oscillospiraceae incertae sedis</taxon>
        <taxon>Candidatus Scybalenecus</taxon>
    </lineage>
</organism>
<reference evidence="1" key="2">
    <citation type="journal article" date="2021" name="PeerJ">
        <title>Extensive microbial diversity within the chicken gut microbiome revealed by metagenomics and culture.</title>
        <authorList>
            <person name="Gilroy R."/>
            <person name="Ravi A."/>
            <person name="Getino M."/>
            <person name="Pursley I."/>
            <person name="Horton D.L."/>
            <person name="Alikhan N.F."/>
            <person name="Baker D."/>
            <person name="Gharbi K."/>
            <person name="Hall N."/>
            <person name="Watson M."/>
            <person name="Adriaenssens E.M."/>
            <person name="Foster-Nyarko E."/>
            <person name="Jarju S."/>
            <person name="Secka A."/>
            <person name="Antonio M."/>
            <person name="Oren A."/>
            <person name="Chaudhuri R.R."/>
            <person name="La Ragione R."/>
            <person name="Hildebrand F."/>
            <person name="Pallen M.J."/>
        </authorList>
    </citation>
    <scope>NUCLEOTIDE SEQUENCE</scope>
    <source>
        <strain evidence="1">CHK176-6737</strain>
    </source>
</reference>
<name>A0A9D1MT22_9FIRM</name>
<reference evidence="1" key="1">
    <citation type="submission" date="2020-10" db="EMBL/GenBank/DDBJ databases">
        <authorList>
            <person name="Gilroy R."/>
        </authorList>
    </citation>
    <scope>NUCLEOTIDE SEQUENCE</scope>
    <source>
        <strain evidence="1">CHK176-6737</strain>
    </source>
</reference>
<evidence type="ECO:0000313" key="1">
    <source>
        <dbReference type="EMBL" id="HIU68394.1"/>
    </source>
</evidence>
<evidence type="ECO:0000313" key="2">
    <source>
        <dbReference type="Proteomes" id="UP000824125"/>
    </source>
</evidence>
<comment type="caution">
    <text evidence="1">The sequence shown here is derived from an EMBL/GenBank/DDBJ whole genome shotgun (WGS) entry which is preliminary data.</text>
</comment>